<dbReference type="EMBL" id="CAJPIN010023182">
    <property type="protein sequence ID" value="CAG2062922.1"/>
    <property type="molecule type" value="Genomic_DNA"/>
</dbReference>
<gene>
    <name evidence="2" type="ORF">TPAB3V08_LOCUS9870</name>
</gene>
<evidence type="ECO:0000313" key="3">
    <source>
        <dbReference type="Proteomes" id="UP001153148"/>
    </source>
</evidence>
<feature type="region of interest" description="Disordered" evidence="1">
    <location>
        <begin position="123"/>
        <end position="146"/>
    </location>
</feature>
<reference evidence="2" key="1">
    <citation type="submission" date="2021-03" db="EMBL/GenBank/DDBJ databases">
        <authorList>
            <person name="Tran Van P."/>
        </authorList>
    </citation>
    <scope>NUCLEOTIDE SEQUENCE</scope>
</reference>
<evidence type="ECO:0000313" key="2">
    <source>
        <dbReference type="EMBL" id="CAG2062922.1"/>
    </source>
</evidence>
<accession>A0ABN7P790</accession>
<name>A0ABN7P790_TIMPD</name>
<comment type="caution">
    <text evidence="2">The sequence shown here is derived from an EMBL/GenBank/DDBJ whole genome shotgun (WGS) entry which is preliminary data.</text>
</comment>
<organism evidence="2 3">
    <name type="scientific">Timema podura</name>
    <name type="common">Walking stick</name>
    <dbReference type="NCBI Taxonomy" id="61482"/>
    <lineage>
        <taxon>Eukaryota</taxon>
        <taxon>Metazoa</taxon>
        <taxon>Ecdysozoa</taxon>
        <taxon>Arthropoda</taxon>
        <taxon>Hexapoda</taxon>
        <taxon>Insecta</taxon>
        <taxon>Pterygota</taxon>
        <taxon>Neoptera</taxon>
        <taxon>Polyneoptera</taxon>
        <taxon>Phasmatodea</taxon>
        <taxon>Timematodea</taxon>
        <taxon>Timematoidea</taxon>
        <taxon>Timematidae</taxon>
        <taxon>Timema</taxon>
    </lineage>
</organism>
<sequence>MDTSTIRRRRHLFGRLKASSTLRLNNSNNNMANESNDGEANGPTALSPVENLRRQLQKLEDLEDQFPASTHTDTYLRYPFTDTGHLGSSELEFFRHRIHLERDSVRRAKDFLRTQRSSFVSRQRELKQRQLNGSTTARNMLDQLYQ</sequence>
<feature type="compositionally biased region" description="Polar residues" evidence="1">
    <location>
        <begin position="129"/>
        <end position="138"/>
    </location>
</feature>
<dbReference type="Proteomes" id="UP001153148">
    <property type="component" value="Unassembled WGS sequence"/>
</dbReference>
<keyword evidence="3" id="KW-1185">Reference proteome</keyword>
<proteinExistence type="predicted"/>
<feature type="non-terminal residue" evidence="2">
    <location>
        <position position="146"/>
    </location>
</feature>
<feature type="compositionally biased region" description="Low complexity" evidence="1">
    <location>
        <begin position="25"/>
        <end position="35"/>
    </location>
</feature>
<feature type="region of interest" description="Disordered" evidence="1">
    <location>
        <begin position="25"/>
        <end position="44"/>
    </location>
</feature>
<evidence type="ECO:0000256" key="1">
    <source>
        <dbReference type="SAM" id="MobiDB-lite"/>
    </source>
</evidence>
<protein>
    <submittedName>
        <fullName evidence="2">Uncharacterized protein</fullName>
    </submittedName>
</protein>